<dbReference type="PANTHER" id="PTHR33745">
    <property type="entry name" value="RSBT ANTAGONIST PROTEIN RSBS-RELATED"/>
    <property type="match status" value="1"/>
</dbReference>
<dbReference type="PANTHER" id="PTHR33745:SF3">
    <property type="entry name" value="RSBT CO-ANTAGONIST PROTEIN RSBRC"/>
    <property type="match status" value="1"/>
</dbReference>
<dbReference type="Gene3D" id="3.30.750.24">
    <property type="entry name" value="STAS domain"/>
    <property type="match status" value="1"/>
</dbReference>
<dbReference type="InterPro" id="IPR051932">
    <property type="entry name" value="Bact_StressResp_Reg"/>
</dbReference>
<dbReference type="SUPFAM" id="SSF52091">
    <property type="entry name" value="SpoIIaa-like"/>
    <property type="match status" value="1"/>
</dbReference>
<proteinExistence type="predicted"/>
<feature type="domain" description="STAS" evidence="2">
    <location>
        <begin position="155"/>
        <end position="266"/>
    </location>
</feature>
<keyword evidence="4" id="KW-1185">Reference proteome</keyword>
<protein>
    <submittedName>
        <fullName evidence="3">STAS domain-containing protein</fullName>
    </submittedName>
</protein>
<evidence type="ECO:0000313" key="4">
    <source>
        <dbReference type="Proteomes" id="UP001589836"/>
    </source>
</evidence>
<keyword evidence="1" id="KW-0597">Phosphoprotein</keyword>
<dbReference type="InterPro" id="IPR002645">
    <property type="entry name" value="STAS_dom"/>
</dbReference>
<organism evidence="3 4">
    <name type="scientific">Pontibacillus salicampi</name>
    <dbReference type="NCBI Taxonomy" id="1449801"/>
    <lineage>
        <taxon>Bacteria</taxon>
        <taxon>Bacillati</taxon>
        <taxon>Bacillota</taxon>
        <taxon>Bacilli</taxon>
        <taxon>Bacillales</taxon>
        <taxon>Bacillaceae</taxon>
        <taxon>Pontibacillus</taxon>
    </lineage>
</organism>
<accession>A0ABV6LQN6</accession>
<sequence>MSAVNGNEELIAIGNIIEERKHDSARAMKENEQESEQAEVVRAELFQLFADGLKYGKDATFPNITEWGKRIGRLAIEHGVQLEQSLLGTTTFRTYVWDMLEDVFRENQFSSQTVFQVARIIDPLLDQAVYAYSTSFIYAYKDELDEAHDEFLKLSAPVVPVLDGIAILPIIGSVDEKRAFYLMDTTLQEATQKQLNYLFIDLSGVTIVDTMVANSIHNIIQSLELIGVKAILSGIRPEVAHTMVSLGINFSDIQTYNSLQQALSMHAFDQ</sequence>
<dbReference type="RefSeq" id="WP_377349003.1">
    <property type="nucleotide sequence ID" value="NZ_JBHLTP010000011.1"/>
</dbReference>
<gene>
    <name evidence="3" type="ORF">ACFFGV_14200</name>
</gene>
<dbReference type="PROSITE" id="PS50801">
    <property type="entry name" value="STAS"/>
    <property type="match status" value="1"/>
</dbReference>
<comment type="caution">
    <text evidence="3">The sequence shown here is derived from an EMBL/GenBank/DDBJ whole genome shotgun (WGS) entry which is preliminary data.</text>
</comment>
<dbReference type="Proteomes" id="UP001589836">
    <property type="component" value="Unassembled WGS sequence"/>
</dbReference>
<reference evidence="3 4" key="1">
    <citation type="submission" date="2024-09" db="EMBL/GenBank/DDBJ databases">
        <authorList>
            <person name="Sun Q."/>
            <person name="Mori K."/>
        </authorList>
    </citation>
    <scope>NUCLEOTIDE SEQUENCE [LARGE SCALE GENOMIC DNA]</scope>
    <source>
        <strain evidence="3 4">NCAIM B.02529</strain>
    </source>
</reference>
<dbReference type="Pfam" id="PF01740">
    <property type="entry name" value="STAS"/>
    <property type="match status" value="1"/>
</dbReference>
<evidence type="ECO:0000259" key="2">
    <source>
        <dbReference type="PROSITE" id="PS50801"/>
    </source>
</evidence>
<dbReference type="CDD" id="cd07041">
    <property type="entry name" value="STAS_RsbR_RsbS_like"/>
    <property type="match status" value="1"/>
</dbReference>
<dbReference type="InterPro" id="IPR036513">
    <property type="entry name" value="STAS_dom_sf"/>
</dbReference>
<dbReference type="EMBL" id="JBHLTP010000011">
    <property type="protein sequence ID" value="MFC0524725.1"/>
    <property type="molecule type" value="Genomic_DNA"/>
</dbReference>
<evidence type="ECO:0000313" key="3">
    <source>
        <dbReference type="EMBL" id="MFC0524725.1"/>
    </source>
</evidence>
<name>A0ABV6LQN6_9BACI</name>
<evidence type="ECO:0000256" key="1">
    <source>
        <dbReference type="ARBA" id="ARBA00022553"/>
    </source>
</evidence>